<dbReference type="EMBL" id="JYIV01000018">
    <property type="protein sequence ID" value="KJL25042.1"/>
    <property type="molecule type" value="Genomic_DNA"/>
</dbReference>
<reference evidence="5 6" key="1">
    <citation type="submission" date="2015-02" db="EMBL/GenBank/DDBJ databases">
        <title>Draft genome sequences of ten Microbacterium spp. with emphasis on heavy metal contaminated environments.</title>
        <authorList>
            <person name="Corretto E."/>
        </authorList>
    </citation>
    <scope>NUCLEOTIDE SEQUENCE [LARGE SCALE GENOMIC DNA]</scope>
    <source>
        <strain evidence="5 6">BEL163</strain>
    </source>
</reference>
<protein>
    <submittedName>
        <fullName evidence="5">DNA-invertase hin</fullName>
    </submittedName>
</protein>
<dbReference type="InterPro" id="IPR011109">
    <property type="entry name" value="DNA_bind_recombinase_dom"/>
</dbReference>
<dbReference type="Gene3D" id="3.90.1750.20">
    <property type="entry name" value="Putative Large Serine Recombinase, Chain B, Domain 2"/>
    <property type="match status" value="1"/>
</dbReference>
<dbReference type="PROSITE" id="PS51736">
    <property type="entry name" value="RECOMBINASES_3"/>
    <property type="match status" value="1"/>
</dbReference>
<evidence type="ECO:0000313" key="5">
    <source>
        <dbReference type="EMBL" id="KJL25042.1"/>
    </source>
</evidence>
<dbReference type="InterPro" id="IPR036162">
    <property type="entry name" value="Resolvase-like_N_sf"/>
</dbReference>
<dbReference type="CDD" id="cd00338">
    <property type="entry name" value="Ser_Recombinase"/>
    <property type="match status" value="1"/>
</dbReference>
<dbReference type="PATRIC" id="fig|82380.10.peg.866"/>
<dbReference type="PROSITE" id="PS51737">
    <property type="entry name" value="RECOMBINASE_DNA_BIND"/>
    <property type="match status" value="1"/>
</dbReference>
<evidence type="ECO:0000259" key="3">
    <source>
        <dbReference type="PROSITE" id="PS51736"/>
    </source>
</evidence>
<dbReference type="Pfam" id="PF00239">
    <property type="entry name" value="Resolvase"/>
    <property type="match status" value="1"/>
</dbReference>
<evidence type="ECO:0000313" key="6">
    <source>
        <dbReference type="Proteomes" id="UP000033725"/>
    </source>
</evidence>
<organism evidence="5 6">
    <name type="scientific">Microbacterium oxydans</name>
    <dbReference type="NCBI Taxonomy" id="82380"/>
    <lineage>
        <taxon>Bacteria</taxon>
        <taxon>Bacillati</taxon>
        <taxon>Actinomycetota</taxon>
        <taxon>Actinomycetes</taxon>
        <taxon>Micrococcales</taxon>
        <taxon>Microbacteriaceae</taxon>
        <taxon>Microbacterium</taxon>
    </lineage>
</organism>
<dbReference type="InterPro" id="IPR050639">
    <property type="entry name" value="SSR_resolvase"/>
</dbReference>
<gene>
    <name evidence="5" type="primary">hin_1</name>
    <name evidence="5" type="ORF">RN51_00862</name>
</gene>
<dbReference type="PANTHER" id="PTHR30461:SF2">
    <property type="entry name" value="SERINE RECOMBINASE PINE-RELATED"/>
    <property type="match status" value="1"/>
</dbReference>
<dbReference type="RefSeq" id="WP_045262786.1">
    <property type="nucleotide sequence ID" value="NZ_JYIV01000018.1"/>
</dbReference>
<dbReference type="SUPFAM" id="SSF53041">
    <property type="entry name" value="Resolvase-like"/>
    <property type="match status" value="1"/>
</dbReference>
<evidence type="ECO:0000259" key="4">
    <source>
        <dbReference type="PROSITE" id="PS51737"/>
    </source>
</evidence>
<dbReference type="InterPro" id="IPR025827">
    <property type="entry name" value="Zn_ribbon_recom_dom"/>
</dbReference>
<feature type="domain" description="Recombinase" evidence="4">
    <location>
        <begin position="156"/>
        <end position="273"/>
    </location>
</feature>
<keyword evidence="2" id="KW-0233">DNA recombination</keyword>
<feature type="domain" description="Resolvase/invertase-type recombinase catalytic" evidence="3">
    <location>
        <begin position="5"/>
        <end position="148"/>
    </location>
</feature>
<keyword evidence="1" id="KW-0238">DNA-binding</keyword>
<name>A0A0F0KVV0_9MICO</name>
<accession>A0A0F0KVV0</accession>
<evidence type="ECO:0000256" key="1">
    <source>
        <dbReference type="ARBA" id="ARBA00023125"/>
    </source>
</evidence>
<dbReference type="InterPro" id="IPR038109">
    <property type="entry name" value="DNA_bind_recomb_sf"/>
</dbReference>
<dbReference type="Pfam" id="PF07508">
    <property type="entry name" value="Recombinase"/>
    <property type="match status" value="1"/>
</dbReference>
<sequence>MASTRALGYVRLSRDTEASTSPERQRKDIHRQIDARGWELVDVIEDIDQSATRKRLDRPGIHEMRRRISAGEADVVVVSRLDRMARSVSDISQLLDEGFVIVSATENFDASTATGRAMVQMAQVFAELEATAIGERVRSMRRHLPTVGRWPGGPPPYGFTTAPHPDTAGRTLVHHPEESKVIRRVVDEVMEGKGISEVTRGLNADRIPSRRGSHWSPPSLSRILRRGSLRGHATLGGDAVRDDRGLPVVVWPPLVTDDEWHALSRALSVNTKEPRFPEGGRVPLLQRLAICSSCGMPLTPRHFGHPTRSPLYMCQSRNRGRECEKPQTVTANPLEAEAERQFLDTWGDVEVIETISEEVVPEGLDNVLDAIAQTLESMGRPGADVMGLAARMVTLGEERDRLTALPTISAVQRRTGETYGEVWARGSVAERRKIMLGAGAFVTVYPAAARGHFDPERVAVSDELAGQLDD</sequence>
<dbReference type="Proteomes" id="UP000033725">
    <property type="component" value="Unassembled WGS sequence"/>
</dbReference>
<dbReference type="AlphaFoldDB" id="A0A0F0KVV0"/>
<dbReference type="GO" id="GO:0000150">
    <property type="term" value="F:DNA strand exchange activity"/>
    <property type="evidence" value="ECO:0007669"/>
    <property type="project" value="InterPro"/>
</dbReference>
<dbReference type="Gene3D" id="3.40.50.1390">
    <property type="entry name" value="Resolvase, N-terminal catalytic domain"/>
    <property type="match status" value="1"/>
</dbReference>
<dbReference type="SMART" id="SM00857">
    <property type="entry name" value="Resolvase"/>
    <property type="match status" value="1"/>
</dbReference>
<dbReference type="InterPro" id="IPR006119">
    <property type="entry name" value="Resolv_N"/>
</dbReference>
<dbReference type="PANTHER" id="PTHR30461">
    <property type="entry name" value="DNA-INVERTASE FROM LAMBDOID PROPHAGE"/>
    <property type="match status" value="1"/>
</dbReference>
<comment type="caution">
    <text evidence="5">The sequence shown here is derived from an EMBL/GenBank/DDBJ whole genome shotgun (WGS) entry which is preliminary data.</text>
</comment>
<dbReference type="OrthoDB" id="128993at2"/>
<dbReference type="Pfam" id="PF13408">
    <property type="entry name" value="Zn_ribbon_recom"/>
    <property type="match status" value="1"/>
</dbReference>
<proteinExistence type="predicted"/>
<evidence type="ECO:0000256" key="2">
    <source>
        <dbReference type="ARBA" id="ARBA00023172"/>
    </source>
</evidence>
<dbReference type="GO" id="GO:0003677">
    <property type="term" value="F:DNA binding"/>
    <property type="evidence" value="ECO:0007669"/>
    <property type="project" value="UniProtKB-KW"/>
</dbReference>